<dbReference type="Pfam" id="PF02508">
    <property type="entry name" value="Rnf-Nqr"/>
    <property type="match status" value="1"/>
</dbReference>
<organism evidence="15 16">
    <name type="scientific">Kineobactrum sediminis</name>
    <dbReference type="NCBI Taxonomy" id="1905677"/>
    <lineage>
        <taxon>Bacteria</taxon>
        <taxon>Pseudomonadati</taxon>
        <taxon>Pseudomonadota</taxon>
        <taxon>Gammaproteobacteria</taxon>
        <taxon>Cellvibrionales</taxon>
        <taxon>Halieaceae</taxon>
        <taxon>Kineobactrum</taxon>
    </lineage>
</organism>
<evidence type="ECO:0000256" key="5">
    <source>
        <dbReference type="ARBA" id="ARBA00022692"/>
    </source>
</evidence>
<evidence type="ECO:0000256" key="7">
    <source>
        <dbReference type="ARBA" id="ARBA00022989"/>
    </source>
</evidence>
<feature type="transmembrane region" description="Helical" evidence="14">
    <location>
        <begin position="37"/>
        <end position="57"/>
    </location>
</feature>
<reference evidence="16" key="1">
    <citation type="submission" date="2017-11" db="EMBL/GenBank/DDBJ databases">
        <title>The draft genome sequence of Chromatocurvus sp. F02.</title>
        <authorList>
            <person name="Du Z.-J."/>
            <person name="Chang Y.-Q."/>
        </authorList>
    </citation>
    <scope>NUCLEOTIDE SEQUENCE [LARGE SCALE GENOMIC DNA]</scope>
    <source>
        <strain evidence="16">F02</strain>
    </source>
</reference>
<evidence type="ECO:0000256" key="2">
    <source>
        <dbReference type="ARBA" id="ARBA00022448"/>
    </source>
</evidence>
<gene>
    <name evidence="14" type="primary">nqrD</name>
    <name evidence="15" type="ORF">CWI75_10485</name>
</gene>
<evidence type="ECO:0000256" key="13">
    <source>
        <dbReference type="ARBA" id="ARBA00023201"/>
    </source>
</evidence>
<dbReference type="GO" id="GO:0012505">
    <property type="term" value="C:endomembrane system"/>
    <property type="evidence" value="ECO:0007669"/>
    <property type="project" value="UniProtKB-SubCell"/>
</dbReference>
<feature type="transmembrane region" description="Helical" evidence="14">
    <location>
        <begin position="98"/>
        <end position="115"/>
    </location>
</feature>
<evidence type="ECO:0000256" key="6">
    <source>
        <dbReference type="ARBA" id="ARBA00022967"/>
    </source>
</evidence>
<keyword evidence="3 14" id="KW-1003">Cell membrane</keyword>
<evidence type="ECO:0000256" key="9">
    <source>
        <dbReference type="ARBA" id="ARBA00023053"/>
    </source>
</evidence>
<evidence type="ECO:0000256" key="11">
    <source>
        <dbReference type="ARBA" id="ARBA00023075"/>
    </source>
</evidence>
<dbReference type="InterPro" id="IPR003667">
    <property type="entry name" value="NqrDE/RnfAE"/>
</dbReference>
<keyword evidence="6 14" id="KW-1278">Translocase</keyword>
<proteinExistence type="inferred from homology"/>
<dbReference type="EC" id="7.2.1.1" evidence="14"/>
<keyword evidence="11 14" id="KW-0830">Ubiquinone</keyword>
<evidence type="ECO:0000256" key="14">
    <source>
        <dbReference type="HAMAP-Rule" id="MF_00428"/>
    </source>
</evidence>
<dbReference type="Proteomes" id="UP000234845">
    <property type="component" value="Unassembled WGS sequence"/>
</dbReference>
<evidence type="ECO:0000313" key="16">
    <source>
        <dbReference type="Proteomes" id="UP000234845"/>
    </source>
</evidence>
<keyword evidence="16" id="KW-1185">Reference proteome</keyword>
<dbReference type="GO" id="GO:0016655">
    <property type="term" value="F:oxidoreductase activity, acting on NAD(P)H, quinone or similar compound as acceptor"/>
    <property type="evidence" value="ECO:0007669"/>
    <property type="project" value="UniProtKB-UniRule"/>
</dbReference>
<comment type="subcellular location">
    <subcellularLocation>
        <location evidence="14">Cell membrane</location>
        <topology evidence="14">Multi-pass membrane protein</topology>
    </subcellularLocation>
    <subcellularLocation>
        <location evidence="1">Endomembrane system</location>
        <topology evidence="1">Multi-pass membrane protein</topology>
    </subcellularLocation>
</comment>
<keyword evidence="4" id="KW-0997">Cell inner membrane</keyword>
<dbReference type="PANTHER" id="PTHR30586">
    <property type="entry name" value="ELECTRON TRANSPORT COMPLEX PROTEIN RNFE"/>
    <property type="match status" value="1"/>
</dbReference>
<dbReference type="EMBL" id="PKLZ01000008">
    <property type="protein sequence ID" value="PLW82203.1"/>
    <property type="molecule type" value="Genomic_DNA"/>
</dbReference>
<keyword evidence="2 14" id="KW-0813">Transport</keyword>
<dbReference type="NCBIfam" id="NF009070">
    <property type="entry name" value="PRK12405.1"/>
    <property type="match status" value="1"/>
</dbReference>
<evidence type="ECO:0000256" key="12">
    <source>
        <dbReference type="ARBA" id="ARBA00023136"/>
    </source>
</evidence>
<feature type="transmembrane region" description="Helical" evidence="14">
    <location>
        <begin position="127"/>
        <end position="148"/>
    </location>
</feature>
<keyword evidence="9 14" id="KW-0915">Sodium</keyword>
<comment type="catalytic activity">
    <reaction evidence="14">
        <text>a ubiquinone + n Na(+)(in) + NADH + H(+) = a ubiquinol + n Na(+)(out) + NAD(+)</text>
        <dbReference type="Rhea" id="RHEA:47748"/>
        <dbReference type="Rhea" id="RHEA-COMP:9565"/>
        <dbReference type="Rhea" id="RHEA-COMP:9566"/>
        <dbReference type="ChEBI" id="CHEBI:15378"/>
        <dbReference type="ChEBI" id="CHEBI:16389"/>
        <dbReference type="ChEBI" id="CHEBI:17976"/>
        <dbReference type="ChEBI" id="CHEBI:29101"/>
        <dbReference type="ChEBI" id="CHEBI:57540"/>
        <dbReference type="ChEBI" id="CHEBI:57945"/>
        <dbReference type="EC" id="7.2.1.1"/>
    </reaction>
</comment>
<comment type="subunit">
    <text evidence="14">Composed of six subunits; NqrA, NqrB, NqrC, NqrD, NqrE and NqrF.</text>
</comment>
<evidence type="ECO:0000256" key="10">
    <source>
        <dbReference type="ARBA" id="ARBA00023065"/>
    </source>
</evidence>
<dbReference type="GO" id="GO:0006814">
    <property type="term" value="P:sodium ion transport"/>
    <property type="evidence" value="ECO:0007669"/>
    <property type="project" value="UniProtKB-UniRule"/>
</dbReference>
<comment type="similarity">
    <text evidence="14">Belongs to the NqrDE/RnfAE family.</text>
</comment>
<dbReference type="InterPro" id="IPR011292">
    <property type="entry name" value="NqrD"/>
</dbReference>
<feature type="transmembrane region" description="Helical" evidence="14">
    <location>
        <begin position="176"/>
        <end position="195"/>
    </location>
</feature>
<dbReference type="NCBIfam" id="TIGR01939">
    <property type="entry name" value="nqrD"/>
    <property type="match status" value="1"/>
</dbReference>
<dbReference type="AlphaFoldDB" id="A0A2N5Y1D9"/>
<evidence type="ECO:0000313" key="15">
    <source>
        <dbReference type="EMBL" id="PLW82203.1"/>
    </source>
</evidence>
<comment type="caution">
    <text evidence="15">The sequence shown here is derived from an EMBL/GenBank/DDBJ whole genome shotgun (WGS) entry which is preliminary data.</text>
</comment>
<dbReference type="PIRSF" id="PIRSF006102">
    <property type="entry name" value="NQR_DE"/>
    <property type="match status" value="1"/>
</dbReference>
<keyword evidence="8 14" id="KW-0520">NAD</keyword>
<dbReference type="PANTHER" id="PTHR30586:SF1">
    <property type="entry name" value="NA(+)-TRANSLOCATING NADH-QUINONE REDUCTASE SUBUNIT D"/>
    <property type="match status" value="1"/>
</dbReference>
<keyword evidence="5 14" id="KW-0812">Transmembrane</keyword>
<accession>A0A2N5Y1D9</accession>
<dbReference type="GO" id="GO:0005886">
    <property type="term" value="C:plasma membrane"/>
    <property type="evidence" value="ECO:0007669"/>
    <property type="project" value="UniProtKB-SubCell"/>
</dbReference>
<evidence type="ECO:0000256" key="1">
    <source>
        <dbReference type="ARBA" id="ARBA00004127"/>
    </source>
</evidence>
<name>A0A2N5Y1D9_9GAMM</name>
<keyword evidence="12 14" id="KW-0472">Membrane</keyword>
<keyword evidence="7 14" id="KW-1133">Transmembrane helix</keyword>
<keyword evidence="10 14" id="KW-0406">Ion transport</keyword>
<feature type="transmembrane region" description="Helical" evidence="14">
    <location>
        <begin position="69"/>
        <end position="92"/>
    </location>
</feature>
<comment type="function">
    <text evidence="14">NQR complex catalyzes the reduction of ubiquinone-1 to ubiquinol by two successive reactions, coupled with the transport of Na(+) ions from the cytoplasm to the periplasm. NqrA to NqrE are probably involved in the second step, the conversion of ubisemiquinone to ubiquinol.</text>
</comment>
<protein>
    <recommendedName>
        <fullName evidence="14">Na(+)-translocating NADH-quinone reductase subunit D</fullName>
        <shortName evidence="14">Na(+)-NQR subunit D</shortName>
        <shortName evidence="14">Na(+)-translocating NQR subunit D</shortName>
        <ecNumber evidence="14">7.2.1.1</ecNumber>
    </recommendedName>
    <alternativeName>
        <fullName evidence="14">NQR complex subunit D</fullName>
    </alternativeName>
    <alternativeName>
        <fullName evidence="14">NQR-1 subunit D</fullName>
    </alternativeName>
</protein>
<dbReference type="NCBIfam" id="NF006777">
    <property type="entry name" value="PRK09292.1"/>
    <property type="match status" value="1"/>
</dbReference>
<sequence length="220" mass="23861">MATIKETLITPIFKDNPIALQILGICSALAVTTSMQVTVVMCLALVAVTAFSNLFISSIRHHIPGSIRIIVQMTIIASLVIVVDQVLKAVAYEISKQLSVFVGLIITNCIVMGRAEAFAMKNPPLPSFFDGVGNGLGYSVVLLAVAFFRELFGSGKLFGMEIMPLVTEGGWYNPNGLLLLPPSAFFLIGGFIWVLRSIDREQVEEPDFKMARHTVAEEGA</sequence>
<dbReference type="OrthoDB" id="9782945at2"/>
<evidence type="ECO:0000256" key="3">
    <source>
        <dbReference type="ARBA" id="ARBA00022475"/>
    </source>
</evidence>
<dbReference type="HAMAP" id="MF_00428">
    <property type="entry name" value="NqrD"/>
    <property type="match status" value="1"/>
</dbReference>
<evidence type="ECO:0000256" key="8">
    <source>
        <dbReference type="ARBA" id="ARBA00023027"/>
    </source>
</evidence>
<keyword evidence="13 14" id="KW-0739">Sodium transport</keyword>
<dbReference type="RefSeq" id="WP_101521455.1">
    <property type="nucleotide sequence ID" value="NZ_PKLZ01000008.1"/>
</dbReference>
<evidence type="ECO:0000256" key="4">
    <source>
        <dbReference type="ARBA" id="ARBA00022519"/>
    </source>
</evidence>